<feature type="region of interest" description="Disordered" evidence="1">
    <location>
        <begin position="1"/>
        <end position="29"/>
    </location>
</feature>
<reference evidence="2 3" key="1">
    <citation type="submission" date="2018-09" db="EMBL/GenBank/DDBJ databases">
        <title>Genomic investigation of the strawberry pathogen Phytophthora fragariae indicates pathogenicity is determined by transcriptional variation in three key races.</title>
        <authorList>
            <person name="Adams T.M."/>
            <person name="Armitage A.D."/>
            <person name="Sobczyk M.K."/>
            <person name="Bates H.J."/>
            <person name="Dunwell J.M."/>
            <person name="Nellist C.F."/>
            <person name="Harrison R.J."/>
        </authorList>
    </citation>
    <scope>NUCLEOTIDE SEQUENCE [LARGE SCALE GENOMIC DNA]</scope>
    <source>
        <strain evidence="2 3">SCRP324</strain>
    </source>
</reference>
<dbReference type="AlphaFoldDB" id="A0A6A3KNR9"/>
<evidence type="ECO:0000313" key="2">
    <source>
        <dbReference type="EMBL" id="KAE9005473.1"/>
    </source>
</evidence>
<gene>
    <name evidence="2" type="ORF">PR002_g16757</name>
</gene>
<comment type="caution">
    <text evidence="2">The sequence shown here is derived from an EMBL/GenBank/DDBJ whole genome shotgun (WGS) entry which is preliminary data.</text>
</comment>
<dbReference type="Proteomes" id="UP000435112">
    <property type="component" value="Unassembled WGS sequence"/>
</dbReference>
<name>A0A6A3KNR9_9STRA</name>
<proteinExistence type="predicted"/>
<sequence length="54" mass="5585">MNNMQEKERGAAGIIKETEHGTVKKEAEEKGKVVSGTVAAGNQGVTTVVNSLTG</sequence>
<evidence type="ECO:0000256" key="1">
    <source>
        <dbReference type="SAM" id="MobiDB-lite"/>
    </source>
</evidence>
<accession>A0A6A3KNR9</accession>
<evidence type="ECO:0000313" key="3">
    <source>
        <dbReference type="Proteomes" id="UP000435112"/>
    </source>
</evidence>
<protein>
    <submittedName>
        <fullName evidence="2">Uncharacterized protein</fullName>
    </submittedName>
</protein>
<organism evidence="2 3">
    <name type="scientific">Phytophthora rubi</name>
    <dbReference type="NCBI Taxonomy" id="129364"/>
    <lineage>
        <taxon>Eukaryota</taxon>
        <taxon>Sar</taxon>
        <taxon>Stramenopiles</taxon>
        <taxon>Oomycota</taxon>
        <taxon>Peronosporomycetes</taxon>
        <taxon>Peronosporales</taxon>
        <taxon>Peronosporaceae</taxon>
        <taxon>Phytophthora</taxon>
    </lineage>
</organism>
<dbReference type="EMBL" id="QXFU01001301">
    <property type="protein sequence ID" value="KAE9005473.1"/>
    <property type="molecule type" value="Genomic_DNA"/>
</dbReference>